<feature type="region of interest" description="Disordered" evidence="1">
    <location>
        <begin position="51"/>
        <end position="142"/>
    </location>
</feature>
<gene>
    <name evidence="2" type="ORF">PFISCL1PPCAC_12469</name>
</gene>
<dbReference type="EMBL" id="BTSY01000003">
    <property type="protein sequence ID" value="GMT21172.1"/>
    <property type="molecule type" value="Genomic_DNA"/>
</dbReference>
<feature type="non-terminal residue" evidence="2">
    <location>
        <position position="142"/>
    </location>
</feature>
<protein>
    <submittedName>
        <fullName evidence="2">Uncharacterized protein</fullName>
    </submittedName>
</protein>
<sequence length="142" mass="15502">MEKYEEDILLGSFPRPLKAFSLPSTQPAEGHHPQIALYKMVPVEDPDFIQQLREKNAPEPAPPRPLAVDRRLSGPPTASNCARVEELVRGDSTGSNLSGSPIIGYQRNVPSVSHSNSHSGHGIRPIGGHRIYPMRGGSMRGF</sequence>
<dbReference type="AlphaFoldDB" id="A0AAV5VN94"/>
<accession>A0AAV5VN94</accession>
<evidence type="ECO:0000313" key="2">
    <source>
        <dbReference type="EMBL" id="GMT21172.1"/>
    </source>
</evidence>
<feature type="compositionally biased region" description="Low complexity" evidence="1">
    <location>
        <begin position="108"/>
        <end position="131"/>
    </location>
</feature>
<proteinExistence type="predicted"/>
<evidence type="ECO:0000256" key="1">
    <source>
        <dbReference type="SAM" id="MobiDB-lite"/>
    </source>
</evidence>
<dbReference type="Proteomes" id="UP001432322">
    <property type="component" value="Unassembled WGS sequence"/>
</dbReference>
<organism evidence="2 3">
    <name type="scientific">Pristionchus fissidentatus</name>
    <dbReference type="NCBI Taxonomy" id="1538716"/>
    <lineage>
        <taxon>Eukaryota</taxon>
        <taxon>Metazoa</taxon>
        <taxon>Ecdysozoa</taxon>
        <taxon>Nematoda</taxon>
        <taxon>Chromadorea</taxon>
        <taxon>Rhabditida</taxon>
        <taxon>Rhabditina</taxon>
        <taxon>Diplogasteromorpha</taxon>
        <taxon>Diplogasteroidea</taxon>
        <taxon>Neodiplogasteridae</taxon>
        <taxon>Pristionchus</taxon>
    </lineage>
</organism>
<keyword evidence="3" id="KW-1185">Reference proteome</keyword>
<comment type="caution">
    <text evidence="2">The sequence shown here is derived from an EMBL/GenBank/DDBJ whole genome shotgun (WGS) entry which is preliminary data.</text>
</comment>
<reference evidence="2" key="1">
    <citation type="submission" date="2023-10" db="EMBL/GenBank/DDBJ databases">
        <title>Genome assembly of Pristionchus species.</title>
        <authorList>
            <person name="Yoshida K."/>
            <person name="Sommer R.J."/>
        </authorList>
    </citation>
    <scope>NUCLEOTIDE SEQUENCE</scope>
    <source>
        <strain evidence="2">RS5133</strain>
    </source>
</reference>
<name>A0AAV5VN94_9BILA</name>
<evidence type="ECO:0000313" key="3">
    <source>
        <dbReference type="Proteomes" id="UP001432322"/>
    </source>
</evidence>